<protein>
    <recommendedName>
        <fullName evidence="2">Ig-like domain-containing protein</fullName>
    </recommendedName>
</protein>
<dbReference type="AlphaFoldDB" id="A0A6A0H3B7"/>
<evidence type="ECO:0008006" key="2">
    <source>
        <dbReference type="Google" id="ProtNLM"/>
    </source>
</evidence>
<dbReference type="Gene3D" id="2.60.40.10">
    <property type="entry name" value="Immunoglobulins"/>
    <property type="match status" value="1"/>
</dbReference>
<accession>A0A6A0H3B7</accession>
<dbReference type="Proteomes" id="UP000711488">
    <property type="component" value="Unassembled WGS sequence"/>
</dbReference>
<comment type="caution">
    <text evidence="1">The sequence shown here is derived from an EMBL/GenBank/DDBJ whole genome shotgun (WGS) entry which is preliminary data.</text>
</comment>
<name>A0A6A0H3B7_HYAAZ</name>
<reference evidence="1" key="3">
    <citation type="submission" date="2019-06" db="EMBL/GenBank/DDBJ databases">
        <authorList>
            <person name="Poynton C."/>
            <person name="Hasenbein S."/>
            <person name="Benoit J.B."/>
            <person name="Sepulveda M.S."/>
            <person name="Poelchau M.F."/>
            <person name="Murali S.C."/>
            <person name="Chen S."/>
            <person name="Glastad K.M."/>
            <person name="Werren J.H."/>
            <person name="Vineis J.H."/>
            <person name="Bowen J.L."/>
            <person name="Friedrich M."/>
            <person name="Jones J."/>
            <person name="Robertson H.M."/>
            <person name="Feyereisen R."/>
            <person name="Mechler-Hickson A."/>
            <person name="Mathers N."/>
            <person name="Lee C.E."/>
            <person name="Colbourne J.K."/>
            <person name="Biales A."/>
            <person name="Johnston J.S."/>
            <person name="Wellborn G.A."/>
            <person name="Rosendale A.J."/>
            <person name="Cridge A.G."/>
            <person name="Munoz-Torres M.C."/>
            <person name="Bain P.A."/>
            <person name="Manny A.R."/>
            <person name="Major K.M."/>
            <person name="Lambert F.N."/>
            <person name="Vulpe C.D."/>
            <person name="Tuck P."/>
            <person name="Blalock B.J."/>
            <person name="Lin Y.-Y."/>
            <person name="Smith M.E."/>
            <person name="Ochoa-Acuna H."/>
            <person name="Chen M.-J.M."/>
            <person name="Childers C.P."/>
            <person name="Qu J."/>
            <person name="Dugan S."/>
            <person name="Lee S.L."/>
            <person name="Chao H."/>
            <person name="Dinh H."/>
            <person name="Han Y."/>
            <person name="Doddapaneni H."/>
            <person name="Worley K.C."/>
            <person name="Muzny D.M."/>
            <person name="Gibbs R.A."/>
            <person name="Richards S."/>
        </authorList>
    </citation>
    <scope>NUCLEOTIDE SEQUENCE</scope>
    <source>
        <strain evidence="1">HAZT.00-mixed</strain>
        <tissue evidence="1">Whole organism</tissue>
    </source>
</reference>
<dbReference type="PANTHER" id="PTHR23278">
    <property type="entry name" value="SIDESTEP PROTEIN"/>
    <property type="match status" value="1"/>
</dbReference>
<dbReference type="PANTHER" id="PTHR23278:SF25">
    <property type="entry name" value="GH14967P"/>
    <property type="match status" value="1"/>
</dbReference>
<dbReference type="EMBL" id="JQDR03007741">
    <property type="protein sequence ID" value="KAA0198143.1"/>
    <property type="molecule type" value="Genomic_DNA"/>
</dbReference>
<gene>
    <name evidence="1" type="ORF">HAZT_HAZT008563</name>
</gene>
<dbReference type="InterPro" id="IPR013783">
    <property type="entry name" value="Ig-like_fold"/>
</dbReference>
<sequence>MRDITPSLDARDSSVYEPWSDENTLGTRAKFDLNLEPPGLVIDPALPSDENLYRCRVDFRSSPTRNSRVRLTVIGEGNETSFT</sequence>
<proteinExistence type="predicted"/>
<evidence type="ECO:0000313" key="1">
    <source>
        <dbReference type="EMBL" id="KAA0198143.1"/>
    </source>
</evidence>
<organism evidence="1">
    <name type="scientific">Hyalella azteca</name>
    <name type="common">Amphipod</name>
    <dbReference type="NCBI Taxonomy" id="294128"/>
    <lineage>
        <taxon>Eukaryota</taxon>
        <taxon>Metazoa</taxon>
        <taxon>Ecdysozoa</taxon>
        <taxon>Arthropoda</taxon>
        <taxon>Crustacea</taxon>
        <taxon>Multicrustacea</taxon>
        <taxon>Malacostraca</taxon>
        <taxon>Eumalacostraca</taxon>
        <taxon>Peracarida</taxon>
        <taxon>Amphipoda</taxon>
        <taxon>Senticaudata</taxon>
        <taxon>Talitrida</taxon>
        <taxon>Talitroidea</taxon>
        <taxon>Hyalellidae</taxon>
        <taxon>Hyalella</taxon>
    </lineage>
</organism>
<reference evidence="1" key="1">
    <citation type="submission" date="2014-08" db="EMBL/GenBank/DDBJ databases">
        <authorList>
            <person name="Murali S."/>
            <person name="Richards S."/>
            <person name="Bandaranaike D."/>
            <person name="Bellair M."/>
            <person name="Blankenburg K."/>
            <person name="Chao H."/>
            <person name="Dinh H."/>
            <person name="Doddapaneni H."/>
            <person name="Dugan-Rocha S."/>
            <person name="Elkadiri S."/>
            <person name="Gnanaolivu R."/>
            <person name="Hughes D."/>
            <person name="Lee S."/>
            <person name="Li M."/>
            <person name="Ming W."/>
            <person name="Munidasa M."/>
            <person name="Muniz J."/>
            <person name="Nguyen L."/>
            <person name="Osuji N."/>
            <person name="Pu L.-L."/>
            <person name="Puazo M."/>
            <person name="Skinner E."/>
            <person name="Qu C."/>
            <person name="Quiroz J."/>
            <person name="Raj R."/>
            <person name="Weissenberger G."/>
            <person name="Xin Y."/>
            <person name="Zou X."/>
            <person name="Han Y."/>
            <person name="Worley K."/>
            <person name="Muzny D."/>
            <person name="Gibbs R."/>
        </authorList>
    </citation>
    <scope>NUCLEOTIDE SEQUENCE</scope>
    <source>
        <strain evidence="1">HAZT.00-mixed</strain>
        <tissue evidence="1">Whole organism</tissue>
    </source>
</reference>
<reference evidence="1" key="2">
    <citation type="journal article" date="2018" name="Environ. Sci. Technol.">
        <title>The Toxicogenome of Hyalella azteca: A Model for Sediment Ecotoxicology and Evolutionary Toxicology.</title>
        <authorList>
            <person name="Poynton H.C."/>
            <person name="Hasenbein S."/>
            <person name="Benoit J.B."/>
            <person name="Sepulveda M.S."/>
            <person name="Poelchau M.F."/>
            <person name="Hughes D.S.T."/>
            <person name="Murali S.C."/>
            <person name="Chen S."/>
            <person name="Glastad K.M."/>
            <person name="Goodisman M.A.D."/>
            <person name="Werren J.H."/>
            <person name="Vineis J.H."/>
            <person name="Bowen J.L."/>
            <person name="Friedrich M."/>
            <person name="Jones J."/>
            <person name="Robertson H.M."/>
            <person name="Feyereisen R."/>
            <person name="Mechler-Hickson A."/>
            <person name="Mathers N."/>
            <person name="Lee C.E."/>
            <person name="Colbourne J.K."/>
            <person name="Biales A."/>
            <person name="Johnston J.S."/>
            <person name="Wellborn G.A."/>
            <person name="Rosendale A.J."/>
            <person name="Cridge A.G."/>
            <person name="Munoz-Torres M.C."/>
            <person name="Bain P.A."/>
            <person name="Manny A.R."/>
            <person name="Major K.M."/>
            <person name="Lambert F.N."/>
            <person name="Vulpe C.D."/>
            <person name="Tuck P."/>
            <person name="Blalock B.J."/>
            <person name="Lin Y.Y."/>
            <person name="Smith M.E."/>
            <person name="Ochoa-Acuna H."/>
            <person name="Chen M.M."/>
            <person name="Childers C.P."/>
            <person name="Qu J."/>
            <person name="Dugan S."/>
            <person name="Lee S.L."/>
            <person name="Chao H."/>
            <person name="Dinh H."/>
            <person name="Han Y."/>
            <person name="Doddapaneni H."/>
            <person name="Worley K.C."/>
            <person name="Muzny D.M."/>
            <person name="Gibbs R.A."/>
            <person name="Richards S."/>
        </authorList>
    </citation>
    <scope>NUCLEOTIDE SEQUENCE</scope>
    <source>
        <strain evidence="1">HAZT.00-mixed</strain>
        <tissue evidence="1">Whole organism</tissue>
    </source>
</reference>